<dbReference type="InterPro" id="IPR001932">
    <property type="entry name" value="PPM-type_phosphatase-like_dom"/>
</dbReference>
<protein>
    <recommendedName>
        <fullName evidence="1">PPM-type phosphatase domain-containing protein</fullName>
    </recommendedName>
</protein>
<dbReference type="PROSITE" id="PS51746">
    <property type="entry name" value="PPM_2"/>
    <property type="match status" value="1"/>
</dbReference>
<dbReference type="Gene3D" id="3.60.40.10">
    <property type="entry name" value="PPM-type phosphatase domain"/>
    <property type="match status" value="1"/>
</dbReference>
<dbReference type="CDD" id="cd00143">
    <property type="entry name" value="PP2Cc"/>
    <property type="match status" value="1"/>
</dbReference>
<dbReference type="OrthoDB" id="9801841at2"/>
<evidence type="ECO:0000313" key="3">
    <source>
        <dbReference type="Proteomes" id="UP000051655"/>
    </source>
</evidence>
<reference evidence="2 3" key="1">
    <citation type="journal article" date="2015" name="Genome Announc.">
        <title>Expanding the biotechnology potential of lactobacilli through comparative genomics of 213 strains and associated genera.</title>
        <authorList>
            <person name="Sun Z."/>
            <person name="Harris H.M."/>
            <person name="McCann A."/>
            <person name="Guo C."/>
            <person name="Argimon S."/>
            <person name="Zhang W."/>
            <person name="Yang X."/>
            <person name="Jeffery I.B."/>
            <person name="Cooney J.C."/>
            <person name="Kagawa T.F."/>
            <person name="Liu W."/>
            <person name="Song Y."/>
            <person name="Salvetti E."/>
            <person name="Wrobel A."/>
            <person name="Rasinkangas P."/>
            <person name="Parkhill J."/>
            <person name="Rea M.C."/>
            <person name="O'Sullivan O."/>
            <person name="Ritari J."/>
            <person name="Douillard F.P."/>
            <person name="Paul Ross R."/>
            <person name="Yang R."/>
            <person name="Briner A.E."/>
            <person name="Felis G.E."/>
            <person name="de Vos W.M."/>
            <person name="Barrangou R."/>
            <person name="Klaenhammer T.R."/>
            <person name="Caufield P.W."/>
            <person name="Cui Y."/>
            <person name="Zhang H."/>
            <person name="O'Toole P.W."/>
        </authorList>
    </citation>
    <scope>NUCLEOTIDE SEQUENCE [LARGE SCALE GENOMIC DNA]</scope>
    <source>
        <strain evidence="2 3">DSM 20593</strain>
    </source>
</reference>
<dbReference type="PATRIC" id="fig|1616.3.peg.821"/>
<gene>
    <name evidence="2" type="ORF">IV73_GL000801</name>
</gene>
<comment type="caution">
    <text evidence="2">The sequence shown here is derived from an EMBL/GenBank/DDBJ whole genome shotgun (WGS) entry which is preliminary data.</text>
</comment>
<dbReference type="Pfam" id="PF13672">
    <property type="entry name" value="PP2C_2"/>
    <property type="match status" value="1"/>
</dbReference>
<dbReference type="Proteomes" id="UP000051655">
    <property type="component" value="Unassembled WGS sequence"/>
</dbReference>
<dbReference type="SMART" id="SM00332">
    <property type="entry name" value="PP2Cc"/>
    <property type="match status" value="1"/>
</dbReference>
<organism evidence="2 3">
    <name type="scientific">Weissella kandleri</name>
    <dbReference type="NCBI Taxonomy" id="1616"/>
    <lineage>
        <taxon>Bacteria</taxon>
        <taxon>Bacillati</taxon>
        <taxon>Bacillota</taxon>
        <taxon>Bacilli</taxon>
        <taxon>Lactobacillales</taxon>
        <taxon>Lactobacillaceae</taxon>
        <taxon>Weissella</taxon>
    </lineage>
</organism>
<dbReference type="AlphaFoldDB" id="A0A0R2JCJ6"/>
<proteinExistence type="predicted"/>
<evidence type="ECO:0000259" key="1">
    <source>
        <dbReference type="PROSITE" id="PS51746"/>
    </source>
</evidence>
<dbReference type="NCBIfam" id="NF033484">
    <property type="entry name" value="Stp1_PP2C_phos"/>
    <property type="match status" value="1"/>
</dbReference>
<dbReference type="RefSeq" id="WP_057755102.1">
    <property type="nucleotide sequence ID" value="NZ_JQBP01000003.1"/>
</dbReference>
<sequence>MRLAFATDTGTERAENQDYVDVFVNQKGLQLAIVADGVGGQNAGDVAATMAVSHIGNDWTKTNFDQVSTVRAWLVEQTIQENQEILKTANRYKTLQGMATTLVIAVILPDALVIANLGDSRAYLLRRDSILQLTQDHNLASELLRKGAITSEEAADHPGRHMITRQLGATEAANPDIQDMRIKEGDLLLLTTDGLGKALTDHEIIQIIQQADSISKAVASLITTANQQGTPDNVTALLGIQEGVGSQHASK</sequence>
<dbReference type="SUPFAM" id="SSF81606">
    <property type="entry name" value="PP2C-like"/>
    <property type="match status" value="1"/>
</dbReference>
<dbReference type="PANTHER" id="PTHR47992">
    <property type="entry name" value="PROTEIN PHOSPHATASE"/>
    <property type="match status" value="1"/>
</dbReference>
<dbReference type="EMBL" id="JQBP01000003">
    <property type="protein sequence ID" value="KRN75043.1"/>
    <property type="molecule type" value="Genomic_DNA"/>
</dbReference>
<dbReference type="GO" id="GO:0004722">
    <property type="term" value="F:protein serine/threonine phosphatase activity"/>
    <property type="evidence" value="ECO:0007669"/>
    <property type="project" value="InterPro"/>
</dbReference>
<feature type="domain" description="PPM-type phosphatase" evidence="1">
    <location>
        <begin position="2"/>
        <end position="241"/>
    </location>
</feature>
<name>A0A0R2JCJ6_9LACO</name>
<evidence type="ECO:0000313" key="2">
    <source>
        <dbReference type="EMBL" id="KRN75043.1"/>
    </source>
</evidence>
<dbReference type="InterPro" id="IPR015655">
    <property type="entry name" value="PP2C"/>
</dbReference>
<keyword evidence="3" id="KW-1185">Reference proteome</keyword>
<dbReference type="InterPro" id="IPR036457">
    <property type="entry name" value="PPM-type-like_dom_sf"/>
</dbReference>
<dbReference type="SMART" id="SM00331">
    <property type="entry name" value="PP2C_SIG"/>
    <property type="match status" value="1"/>
</dbReference>
<dbReference type="STRING" id="1616.IV73_GL000801"/>
<accession>A0A0R2JCJ6</accession>